<protein>
    <submittedName>
        <fullName evidence="4">Glycosyl transferase group 1</fullName>
    </submittedName>
</protein>
<keyword evidence="5" id="KW-1185">Reference proteome</keyword>
<name>E8U3F1_DEIML</name>
<evidence type="ECO:0000259" key="3">
    <source>
        <dbReference type="Pfam" id="PF13439"/>
    </source>
</evidence>
<sequence length="367" mass="39651">MTRPPGAVWVTTRARGGMAGYARALARTTLFRDWRVQHIVTHDDGSPAHRLAVFARGTAALLWRCLGDRPAVVHLHSAAYGSFARKGVLLWLTRGVLRVPTVLHLHAGEFETFYRESRLPVRAFIRATLRRADRVITLAPDLADAVRRTEPRARALVAQNGVAIAPAPRTMTGHAPQVLFLGVLIDRKDPVSLLRAWAAARRPGEARLVFAGDGPLRPDLERLARDLGVQDTVTFAGWVDADQAGALLDASDLLVLPSHHEGQPLSILEAMARGLAIIATRVGGIPDLIEDGVSGLLVPPGDPDRLCDALSALLAAPAARQPLGHAAYARARQQFDLQRTAATLDAVYRDVTATPAPRHPRAPQEPA</sequence>
<dbReference type="Pfam" id="PF13439">
    <property type="entry name" value="Glyco_transf_4"/>
    <property type="match status" value="1"/>
</dbReference>
<dbReference type="STRING" id="709986.Deima_0158"/>
<dbReference type="HOGENOM" id="CLU_009583_14_0_0"/>
<dbReference type="CDD" id="cd03801">
    <property type="entry name" value="GT4_PimA-like"/>
    <property type="match status" value="1"/>
</dbReference>
<reference evidence="4 5" key="1">
    <citation type="journal article" date="2011" name="Stand. Genomic Sci.">
        <title>Complete genome sequence of Deinococcus maricopensis type strain (LB-34).</title>
        <authorList>
            <person name="Pukall R."/>
            <person name="Zeytun A."/>
            <person name="Lucas S."/>
            <person name="Lapidus A."/>
            <person name="Hammon N."/>
            <person name="Deshpande S."/>
            <person name="Nolan M."/>
            <person name="Cheng J.F."/>
            <person name="Pitluck S."/>
            <person name="Liolios K."/>
            <person name="Pagani I."/>
            <person name="Mikhailova N."/>
            <person name="Ivanova N."/>
            <person name="Mavromatis K."/>
            <person name="Pati A."/>
            <person name="Tapia R."/>
            <person name="Han C."/>
            <person name="Goodwin L."/>
            <person name="Chen A."/>
            <person name="Palaniappan K."/>
            <person name="Land M."/>
            <person name="Hauser L."/>
            <person name="Chang Y.J."/>
            <person name="Jeffries C.D."/>
            <person name="Brambilla E.M."/>
            <person name="Rohde M."/>
            <person name="Goker M."/>
            <person name="Detter J.C."/>
            <person name="Woyke T."/>
            <person name="Bristow J."/>
            <person name="Eisen J.A."/>
            <person name="Markowitz V."/>
            <person name="Hugenholtz P."/>
            <person name="Kyrpides N.C."/>
            <person name="Klenk H.P."/>
        </authorList>
    </citation>
    <scope>NUCLEOTIDE SEQUENCE [LARGE SCALE GENOMIC DNA]</scope>
    <source>
        <strain evidence="5">DSM 21211 / LMG 22137 / NRRL B-23946 / LB-34</strain>
    </source>
</reference>
<keyword evidence="2 4" id="KW-0808">Transferase</keyword>
<dbReference type="GO" id="GO:0016757">
    <property type="term" value="F:glycosyltransferase activity"/>
    <property type="evidence" value="ECO:0007669"/>
    <property type="project" value="UniProtKB-KW"/>
</dbReference>
<dbReference type="PANTHER" id="PTHR12526:SF510">
    <property type="entry name" value="D-INOSITOL 3-PHOSPHATE GLYCOSYLTRANSFERASE"/>
    <property type="match status" value="1"/>
</dbReference>
<dbReference type="SUPFAM" id="SSF53756">
    <property type="entry name" value="UDP-Glycosyltransferase/glycogen phosphorylase"/>
    <property type="match status" value="1"/>
</dbReference>
<evidence type="ECO:0000256" key="2">
    <source>
        <dbReference type="ARBA" id="ARBA00022679"/>
    </source>
</evidence>
<gene>
    <name evidence="4" type="ordered locus">Deima_0158</name>
</gene>
<dbReference type="Gene3D" id="3.40.50.2000">
    <property type="entry name" value="Glycogen Phosphorylase B"/>
    <property type="match status" value="2"/>
</dbReference>
<dbReference type="AlphaFoldDB" id="E8U3F1"/>
<dbReference type="OrthoDB" id="179766at2"/>
<dbReference type="PANTHER" id="PTHR12526">
    <property type="entry name" value="GLYCOSYLTRANSFERASE"/>
    <property type="match status" value="1"/>
</dbReference>
<dbReference type="EMBL" id="CP002454">
    <property type="protein sequence ID" value="ADV65822.1"/>
    <property type="molecule type" value="Genomic_DNA"/>
</dbReference>
<evidence type="ECO:0000313" key="4">
    <source>
        <dbReference type="EMBL" id="ADV65822.1"/>
    </source>
</evidence>
<dbReference type="RefSeq" id="WP_013555327.1">
    <property type="nucleotide sequence ID" value="NC_014958.1"/>
</dbReference>
<accession>E8U3F1</accession>
<dbReference type="eggNOG" id="COG0438">
    <property type="taxonomic scope" value="Bacteria"/>
</dbReference>
<dbReference type="InterPro" id="IPR028098">
    <property type="entry name" value="Glyco_trans_4-like_N"/>
</dbReference>
<evidence type="ECO:0000256" key="1">
    <source>
        <dbReference type="ARBA" id="ARBA00022676"/>
    </source>
</evidence>
<reference evidence="5" key="2">
    <citation type="submission" date="2011-01" db="EMBL/GenBank/DDBJ databases">
        <title>The complete genome of Deinococcus maricopensis DSM 21211.</title>
        <authorList>
            <consortium name="US DOE Joint Genome Institute (JGI-PGF)"/>
            <person name="Lucas S."/>
            <person name="Copeland A."/>
            <person name="Lapidus A."/>
            <person name="Goodwin L."/>
            <person name="Pitluck S."/>
            <person name="Kyrpides N."/>
            <person name="Mavromatis K."/>
            <person name="Pagani I."/>
            <person name="Ivanova N."/>
            <person name="Ovchinnikova G."/>
            <person name="Zeytun A."/>
            <person name="Detter J.C."/>
            <person name="Han C."/>
            <person name="Land M."/>
            <person name="Hauser L."/>
            <person name="Markowitz V."/>
            <person name="Cheng J.-F."/>
            <person name="Hugenholtz P."/>
            <person name="Woyke T."/>
            <person name="Wu D."/>
            <person name="Pukall R."/>
            <person name="Gehrich-Schroeter G."/>
            <person name="Brambilla E."/>
            <person name="Klenk H.-P."/>
            <person name="Eisen J.A."/>
        </authorList>
    </citation>
    <scope>NUCLEOTIDE SEQUENCE [LARGE SCALE GENOMIC DNA]</scope>
    <source>
        <strain evidence="5">DSM 21211 / LMG 22137 / NRRL B-23946 / LB-34</strain>
    </source>
</reference>
<feature type="domain" description="Glycosyltransferase subfamily 4-like N-terminal" evidence="3">
    <location>
        <begin position="22"/>
        <end position="162"/>
    </location>
</feature>
<organism evidence="4 5">
    <name type="scientific">Deinococcus maricopensis (strain DSM 21211 / LMG 22137 / NRRL B-23946 / LB-34)</name>
    <dbReference type="NCBI Taxonomy" id="709986"/>
    <lineage>
        <taxon>Bacteria</taxon>
        <taxon>Thermotogati</taxon>
        <taxon>Deinococcota</taxon>
        <taxon>Deinococci</taxon>
        <taxon>Deinococcales</taxon>
        <taxon>Deinococcaceae</taxon>
        <taxon>Deinococcus</taxon>
    </lineage>
</organism>
<proteinExistence type="predicted"/>
<dbReference type="KEGG" id="dmr:Deima_0158"/>
<evidence type="ECO:0000313" key="5">
    <source>
        <dbReference type="Proteomes" id="UP000008635"/>
    </source>
</evidence>
<dbReference type="Pfam" id="PF13692">
    <property type="entry name" value="Glyco_trans_1_4"/>
    <property type="match status" value="1"/>
</dbReference>
<dbReference type="Proteomes" id="UP000008635">
    <property type="component" value="Chromosome"/>
</dbReference>
<keyword evidence="1" id="KW-0328">Glycosyltransferase</keyword>